<dbReference type="Gene3D" id="3.40.630.30">
    <property type="match status" value="1"/>
</dbReference>
<evidence type="ECO:0000259" key="1">
    <source>
        <dbReference type="Pfam" id="PF13480"/>
    </source>
</evidence>
<sequence>MTAPFTCRVITDVSELAALAPDWWELWRQSPTATPFQSPAWLLSWWNNLSDGDACVLAVHFDRRLVGLAPFCCERRSRGRFARLMGFPVTDYHDFLIAPKLEEPILALLSSRLEDVDFWDVMELAELPPDAHALRLAIPRGCNVTSARASACPVLDLPSTPDELPGILPPRKRRALRTAHNRAERRGSLQVRAADRSSAFDMFESLVALHRHRWSSRGEPGVLADSHVQQFHRDALPGLAAANLLRLYLLQIDDHPAAAYYGFMHRNQAYGYLTGFDPAYAFESPSVVLLGYVIAESICEGAHKFHFLRGREPYKYGWGARDCLNTYRVFHRIGVNSHDITRQA</sequence>
<dbReference type="EMBL" id="JAAVLX010000007">
    <property type="protein sequence ID" value="NOJ42167.1"/>
    <property type="molecule type" value="Genomic_DNA"/>
</dbReference>
<dbReference type="AlphaFoldDB" id="A0A7Y4LX65"/>
<evidence type="ECO:0000313" key="2">
    <source>
        <dbReference type="EMBL" id="NOJ42167.1"/>
    </source>
</evidence>
<dbReference type="RefSeq" id="WP_171581417.1">
    <property type="nucleotide sequence ID" value="NZ_JAAVLX010000007.1"/>
</dbReference>
<organism evidence="2 3">
    <name type="scientific">Bradyrhizobium australiense</name>
    <dbReference type="NCBI Taxonomy" id="2721161"/>
    <lineage>
        <taxon>Bacteria</taxon>
        <taxon>Pseudomonadati</taxon>
        <taxon>Pseudomonadota</taxon>
        <taxon>Alphaproteobacteria</taxon>
        <taxon>Hyphomicrobiales</taxon>
        <taxon>Nitrobacteraceae</taxon>
        <taxon>Bradyrhizobium</taxon>
    </lineage>
</organism>
<keyword evidence="3" id="KW-1185">Reference proteome</keyword>
<reference evidence="2 3" key="1">
    <citation type="submission" date="2020-03" db="EMBL/GenBank/DDBJ databases">
        <title>Bradyrhizobium diversity isolated from nodules of Indigofera sp.</title>
        <authorList>
            <person name="Klepa M."/>
            <person name="Helene L."/>
            <person name="Hungria M."/>
        </authorList>
    </citation>
    <scope>NUCLEOTIDE SEQUENCE [LARGE SCALE GENOMIC DNA]</scope>
    <source>
        <strain evidence="2 3">WSM 1791</strain>
    </source>
</reference>
<protein>
    <submittedName>
        <fullName evidence="2">GNAT family N-acetyltransferase</fullName>
    </submittedName>
</protein>
<name>A0A7Y4LX65_9BRAD</name>
<keyword evidence="2" id="KW-0808">Transferase</keyword>
<feature type="domain" description="BioF2-like acetyltransferase" evidence="1">
    <location>
        <begin position="171"/>
        <end position="315"/>
    </location>
</feature>
<dbReference type="SUPFAM" id="SSF55729">
    <property type="entry name" value="Acyl-CoA N-acyltransferases (Nat)"/>
    <property type="match status" value="1"/>
</dbReference>
<dbReference type="Proteomes" id="UP000544122">
    <property type="component" value="Unassembled WGS sequence"/>
</dbReference>
<dbReference type="InterPro" id="IPR016181">
    <property type="entry name" value="Acyl_CoA_acyltransferase"/>
</dbReference>
<accession>A0A7Y4LX65</accession>
<dbReference type="GO" id="GO:0016740">
    <property type="term" value="F:transferase activity"/>
    <property type="evidence" value="ECO:0007669"/>
    <property type="project" value="UniProtKB-KW"/>
</dbReference>
<dbReference type="InterPro" id="IPR038740">
    <property type="entry name" value="BioF2-like_GNAT_dom"/>
</dbReference>
<gene>
    <name evidence="2" type="ORF">HCN58_21670</name>
</gene>
<comment type="caution">
    <text evidence="2">The sequence shown here is derived from an EMBL/GenBank/DDBJ whole genome shotgun (WGS) entry which is preliminary data.</text>
</comment>
<proteinExistence type="predicted"/>
<dbReference type="Pfam" id="PF13480">
    <property type="entry name" value="Acetyltransf_6"/>
    <property type="match status" value="1"/>
</dbReference>
<evidence type="ECO:0000313" key="3">
    <source>
        <dbReference type="Proteomes" id="UP000544122"/>
    </source>
</evidence>